<dbReference type="InterPro" id="IPR032710">
    <property type="entry name" value="NTF2-like_dom_sf"/>
</dbReference>
<evidence type="ECO:0000256" key="3">
    <source>
        <dbReference type="ARBA" id="ARBA00022964"/>
    </source>
</evidence>
<comment type="caution">
    <text evidence="5">The sequence shown here is derived from an EMBL/GenBank/DDBJ whole genome shotgun (WGS) entry which is preliminary data.</text>
</comment>
<dbReference type="GO" id="GO:0019380">
    <property type="term" value="P:3-phenylpropionate catabolic process"/>
    <property type="evidence" value="ECO:0007669"/>
    <property type="project" value="TreeGrafter"/>
</dbReference>
<evidence type="ECO:0000256" key="2">
    <source>
        <dbReference type="ARBA" id="ARBA00022797"/>
    </source>
</evidence>
<evidence type="ECO:0000256" key="1">
    <source>
        <dbReference type="ARBA" id="ARBA00009570"/>
    </source>
</evidence>
<sequence length="165" mass="19790">MEKNAELQYKLEQFLYENASHCDKKNWDLYLNDFDENMIFHVPQWKSEHEYTTDPKRQMSLIYYPNRGGLEDRVFRVETEKSSSAYPLPRTLHQISNIRIVKIENDEIHVEAGWDTSYVRMEIANRFFGLVNYRIKASEQGFKITYKQVILLNDKINAVLDFYHI</sequence>
<name>A0AAW8JGL8_9GAMM</name>
<keyword evidence="4" id="KW-0560">Oxidoreductase</keyword>
<reference evidence="5" key="1">
    <citation type="submission" date="2023-08" db="EMBL/GenBank/DDBJ databases">
        <title>Emergence of clinically-relevant ST2 carbapenem-resistant Acinetobacter baumannii strains in hospital sewages in Zhejiang, East of China.</title>
        <authorList>
            <person name="Kaichao C."/>
            <person name="Zhang R."/>
        </authorList>
    </citation>
    <scope>NUCLEOTIDE SEQUENCE</scope>
    <source>
        <strain evidence="5">M-SY-60</strain>
    </source>
</reference>
<proteinExistence type="inferred from homology"/>
<protein>
    <submittedName>
        <fullName evidence="5">Aromatic-ring-hydroxylating dioxygenase subunit beta</fullName>
    </submittedName>
</protein>
<dbReference type="InterPro" id="IPR000391">
    <property type="entry name" value="Rng_hydr_dOase-bsu"/>
</dbReference>
<dbReference type="CDD" id="cd00667">
    <property type="entry name" value="ring_hydroxylating_dioxygenases_beta"/>
    <property type="match status" value="1"/>
</dbReference>
<dbReference type="Pfam" id="PF00866">
    <property type="entry name" value="Ring_hydroxyl_B"/>
    <property type="match status" value="1"/>
</dbReference>
<evidence type="ECO:0000256" key="4">
    <source>
        <dbReference type="ARBA" id="ARBA00023002"/>
    </source>
</evidence>
<dbReference type="Gene3D" id="3.10.450.50">
    <property type="match status" value="1"/>
</dbReference>
<evidence type="ECO:0000313" key="5">
    <source>
        <dbReference type="EMBL" id="MDQ9071594.1"/>
    </source>
</evidence>
<gene>
    <name evidence="5" type="ORF">RFH51_09005</name>
</gene>
<dbReference type="RefSeq" id="WP_308955938.1">
    <property type="nucleotide sequence ID" value="NZ_JAVICY010000008.1"/>
</dbReference>
<dbReference type="EMBL" id="JAVIDA010000010">
    <property type="protein sequence ID" value="MDQ9071594.1"/>
    <property type="molecule type" value="Genomic_DNA"/>
</dbReference>
<keyword evidence="2" id="KW-0058">Aromatic hydrocarbons catabolism</keyword>
<dbReference type="Proteomes" id="UP001243195">
    <property type="component" value="Unassembled WGS sequence"/>
</dbReference>
<dbReference type="PANTHER" id="PTHR41534:SF1">
    <property type="entry name" value="BLR3401 PROTEIN"/>
    <property type="match status" value="1"/>
</dbReference>
<evidence type="ECO:0000313" key="6">
    <source>
        <dbReference type="Proteomes" id="UP001243195"/>
    </source>
</evidence>
<keyword evidence="3 5" id="KW-0223">Dioxygenase</keyword>
<dbReference type="PANTHER" id="PTHR41534">
    <property type="entry name" value="BLR3401 PROTEIN"/>
    <property type="match status" value="1"/>
</dbReference>
<accession>A0AAW8JGL8</accession>
<organism evidence="5 6">
    <name type="scientific">Acinetobacter gerneri</name>
    <dbReference type="NCBI Taxonomy" id="202952"/>
    <lineage>
        <taxon>Bacteria</taxon>
        <taxon>Pseudomonadati</taxon>
        <taxon>Pseudomonadota</taxon>
        <taxon>Gammaproteobacteria</taxon>
        <taxon>Moraxellales</taxon>
        <taxon>Moraxellaceae</taxon>
        <taxon>Acinetobacter</taxon>
    </lineage>
</organism>
<dbReference type="SUPFAM" id="SSF54427">
    <property type="entry name" value="NTF2-like"/>
    <property type="match status" value="1"/>
</dbReference>
<dbReference type="AlphaFoldDB" id="A0AAW8JGL8"/>
<dbReference type="GO" id="GO:0051213">
    <property type="term" value="F:dioxygenase activity"/>
    <property type="evidence" value="ECO:0007669"/>
    <property type="project" value="UniProtKB-KW"/>
</dbReference>
<comment type="similarity">
    <text evidence="1">Belongs to the bacterial ring-hydroxylating dioxygenase beta subunit family.</text>
</comment>